<dbReference type="FunFam" id="3.40.50.720:FF:000084">
    <property type="entry name" value="Short-chain dehydrogenase reductase"/>
    <property type="match status" value="1"/>
</dbReference>
<dbReference type="InterPro" id="IPR002347">
    <property type="entry name" value="SDR_fam"/>
</dbReference>
<evidence type="ECO:0000256" key="1">
    <source>
        <dbReference type="ARBA" id="ARBA00006484"/>
    </source>
</evidence>
<dbReference type="OrthoDB" id="9810734at2"/>
<evidence type="ECO:0000256" key="3">
    <source>
        <dbReference type="RuleBase" id="RU000363"/>
    </source>
</evidence>
<evidence type="ECO:0000313" key="4">
    <source>
        <dbReference type="EMBL" id="PWS35609.1"/>
    </source>
</evidence>
<dbReference type="SUPFAM" id="SSF51735">
    <property type="entry name" value="NAD(P)-binding Rossmann-fold domains"/>
    <property type="match status" value="1"/>
</dbReference>
<dbReference type="PANTHER" id="PTHR43669">
    <property type="entry name" value="5-KETO-D-GLUCONATE 5-REDUCTASE"/>
    <property type="match status" value="1"/>
</dbReference>
<dbReference type="InterPro" id="IPR020904">
    <property type="entry name" value="Sc_DH/Rdtase_CS"/>
</dbReference>
<dbReference type="AlphaFoldDB" id="A0A317FCD1"/>
<reference evidence="5" key="1">
    <citation type="submission" date="2018-05" db="EMBL/GenBank/DDBJ databases">
        <authorList>
            <person name="Du Z."/>
            <person name="Wang X."/>
        </authorList>
    </citation>
    <scope>NUCLEOTIDE SEQUENCE [LARGE SCALE GENOMIC DNA]</scope>
    <source>
        <strain evidence="5">CQN31</strain>
    </source>
</reference>
<name>A0A317FCD1_9PROT</name>
<keyword evidence="5" id="KW-1185">Reference proteome</keyword>
<dbReference type="RefSeq" id="WP_109871975.1">
    <property type="nucleotide sequence ID" value="NZ_QGNA01000004.1"/>
</dbReference>
<proteinExistence type="inferred from homology"/>
<comment type="caution">
    <text evidence="4">The sequence shown here is derived from an EMBL/GenBank/DDBJ whole genome shotgun (WGS) entry which is preliminary data.</text>
</comment>
<protein>
    <submittedName>
        <fullName evidence="4">Short-chain dehydrogenase</fullName>
    </submittedName>
</protein>
<dbReference type="PRINTS" id="PR00081">
    <property type="entry name" value="GDHRDH"/>
</dbReference>
<dbReference type="EMBL" id="QGNA01000004">
    <property type="protein sequence ID" value="PWS35609.1"/>
    <property type="molecule type" value="Genomic_DNA"/>
</dbReference>
<dbReference type="Gene3D" id="3.40.50.720">
    <property type="entry name" value="NAD(P)-binding Rossmann-like Domain"/>
    <property type="match status" value="1"/>
</dbReference>
<dbReference type="PRINTS" id="PR00080">
    <property type="entry name" value="SDRFAMILY"/>
</dbReference>
<dbReference type="Proteomes" id="UP000245765">
    <property type="component" value="Unassembled WGS sequence"/>
</dbReference>
<dbReference type="PROSITE" id="PS00061">
    <property type="entry name" value="ADH_SHORT"/>
    <property type="match status" value="1"/>
</dbReference>
<dbReference type="CDD" id="cd05233">
    <property type="entry name" value="SDR_c"/>
    <property type="match status" value="1"/>
</dbReference>
<accession>A0A317FCD1</accession>
<sequence>MGALAGKVAVVTGAGRGIGAAIAEAYAAAGATVVCAARSAPEIEATSARIVAAGGAAFAVPVDVTDAAQVATLYARSVEQAGGIDMLLVNAGVSLDQRPVETSDPDAFVQTIAVNLTGAYHCARLAIPHMRARGGGRMVMLGSGMGHSSAHGHAGYSCSKAGLWMLTRILADELRKDGISVNELVPGPVQTSMTAVPQRTGSVVSNPIEWLKRPQDVVPLAMFLATCAAPGPTGQSFSLMRRTF</sequence>
<dbReference type="PANTHER" id="PTHR43669:SF3">
    <property type="entry name" value="ALCOHOL DEHYDROGENASE, PUTATIVE (AFU_ORTHOLOGUE AFUA_3G03445)-RELATED"/>
    <property type="match status" value="1"/>
</dbReference>
<comment type="similarity">
    <text evidence="1 3">Belongs to the short-chain dehydrogenases/reductases (SDR) family.</text>
</comment>
<keyword evidence="2" id="KW-0560">Oxidoreductase</keyword>
<evidence type="ECO:0000313" key="5">
    <source>
        <dbReference type="Proteomes" id="UP000245765"/>
    </source>
</evidence>
<dbReference type="InterPro" id="IPR036291">
    <property type="entry name" value="NAD(P)-bd_dom_sf"/>
</dbReference>
<dbReference type="Pfam" id="PF00106">
    <property type="entry name" value="adh_short"/>
    <property type="match status" value="1"/>
</dbReference>
<evidence type="ECO:0000256" key="2">
    <source>
        <dbReference type="ARBA" id="ARBA00023002"/>
    </source>
</evidence>
<gene>
    <name evidence="4" type="ORF">DFH01_18610</name>
</gene>
<dbReference type="GO" id="GO:0016491">
    <property type="term" value="F:oxidoreductase activity"/>
    <property type="evidence" value="ECO:0007669"/>
    <property type="project" value="UniProtKB-KW"/>
</dbReference>
<organism evidence="4 5">
    <name type="scientific">Falsiroseomonas bella</name>
    <dbReference type="NCBI Taxonomy" id="2184016"/>
    <lineage>
        <taxon>Bacteria</taxon>
        <taxon>Pseudomonadati</taxon>
        <taxon>Pseudomonadota</taxon>
        <taxon>Alphaproteobacteria</taxon>
        <taxon>Acetobacterales</taxon>
        <taxon>Roseomonadaceae</taxon>
        <taxon>Falsiroseomonas</taxon>
    </lineage>
</organism>